<dbReference type="SUPFAM" id="SSF117856">
    <property type="entry name" value="AF0104/ALDC/Ptd012-like"/>
    <property type="match status" value="1"/>
</dbReference>
<dbReference type="eggNOG" id="COG1661">
    <property type="taxonomic scope" value="Bacteria"/>
</dbReference>
<sequence length="141" mass="16178">MYSYKKIGNRFIVSLKNGTEIVKALQHFCKEMNIRSGIIAGIGSIDEIRLRFFNAKTKQYSSQQFQEQMEIANLMGNISTYNKDIYLHIHITLGRSDYSAIAGHLLSATISGTGEFLVEDFDADMMRYYNSELGVNYYDFE</sequence>
<dbReference type="EMBL" id="CM001167">
    <property type="protein sequence ID" value="EGJ70650.1"/>
    <property type="molecule type" value="Genomic_DNA"/>
</dbReference>
<proteinExistence type="predicted"/>
<evidence type="ECO:0000313" key="2">
    <source>
        <dbReference type="EMBL" id="EGJ70650.1"/>
    </source>
</evidence>
<reference evidence="2 3" key="1">
    <citation type="journal article" date="2011" name="Stand. Genomic Sci.">
        <title>Non-contiguous finished genome sequence of Bacteroides coprosuis type strain (PC139).</title>
        <authorList>
            <person name="Land M."/>
            <person name="Held B."/>
            <person name="Gronow S."/>
            <person name="Abt B."/>
            <person name="Lucas S."/>
            <person name="Del Rio T.G."/>
            <person name="Nolan M."/>
            <person name="Tice H."/>
            <person name="Cheng J.F."/>
            <person name="Pitluck S."/>
            <person name="Liolios K."/>
            <person name="Pagani I."/>
            <person name="Ivanova N."/>
            <person name="Mavromatis K."/>
            <person name="Mikhailova N."/>
            <person name="Pati A."/>
            <person name="Tapia R."/>
            <person name="Han C."/>
            <person name="Goodwin L."/>
            <person name="Chen A."/>
            <person name="Palaniappan K."/>
            <person name="Hauser L."/>
            <person name="Brambilla E.M."/>
            <person name="Rohde M."/>
            <person name="Goker M."/>
            <person name="Detter J.C."/>
            <person name="Woyke T."/>
            <person name="Bristow J."/>
            <person name="Eisen J.A."/>
            <person name="Markowitz V."/>
            <person name="Hugenholtz P."/>
            <person name="Kyrpides N.C."/>
            <person name="Klenk H.P."/>
            <person name="Lapidus A."/>
        </authorList>
    </citation>
    <scope>NUCLEOTIDE SEQUENCE</scope>
    <source>
        <strain evidence="2 3">DSM 18011</strain>
    </source>
</reference>
<accession>F3ZR57</accession>
<protein>
    <recommendedName>
        <fullName evidence="1">PPC domain-containing protein</fullName>
    </recommendedName>
</protein>
<dbReference type="InterPro" id="IPR005175">
    <property type="entry name" value="PPC_dom"/>
</dbReference>
<dbReference type="AlphaFoldDB" id="F3ZR57"/>
<dbReference type="Proteomes" id="UP000018439">
    <property type="component" value="Chromosome"/>
</dbReference>
<dbReference type="Gene3D" id="3.30.1330.80">
    <property type="entry name" value="Hypothetical protein, similar to alpha- acetolactate decarboxylase, domain 2"/>
    <property type="match status" value="1"/>
</dbReference>
<dbReference type="PIRSF" id="PIRSF016702">
    <property type="entry name" value="DNA_bp_PD1"/>
    <property type="match status" value="1"/>
</dbReference>
<evidence type="ECO:0000313" key="3">
    <source>
        <dbReference type="Proteomes" id="UP000018439"/>
    </source>
</evidence>
<dbReference type="HOGENOM" id="CLU_114051_2_1_10"/>
<evidence type="ECO:0000259" key="1">
    <source>
        <dbReference type="PROSITE" id="PS51742"/>
    </source>
</evidence>
<keyword evidence="3" id="KW-1185">Reference proteome</keyword>
<feature type="domain" description="PPC" evidence="1">
    <location>
        <begin position="5"/>
        <end position="141"/>
    </location>
</feature>
<gene>
    <name evidence="2" type="ORF">Bcop_0432</name>
</gene>
<organism evidence="2 3">
    <name type="scientific">Bacteroides coprosuis DSM 18011</name>
    <dbReference type="NCBI Taxonomy" id="679937"/>
    <lineage>
        <taxon>Bacteria</taxon>
        <taxon>Pseudomonadati</taxon>
        <taxon>Bacteroidota</taxon>
        <taxon>Bacteroidia</taxon>
        <taxon>Bacteroidales</taxon>
        <taxon>Bacteroidaceae</taxon>
        <taxon>Bacteroides</taxon>
    </lineage>
</organism>
<name>F3ZR57_9BACE</name>
<dbReference type="PROSITE" id="PS51742">
    <property type="entry name" value="PPC"/>
    <property type="match status" value="1"/>
</dbReference>
<dbReference type="PANTHER" id="PTHR34988:SF1">
    <property type="entry name" value="DNA-BINDING PROTEIN"/>
    <property type="match status" value="1"/>
</dbReference>
<dbReference type="OrthoDB" id="9798999at2"/>
<dbReference type="PANTHER" id="PTHR34988">
    <property type="entry name" value="PROTEIN, PUTATIVE-RELATED"/>
    <property type="match status" value="1"/>
</dbReference>
<dbReference type="CDD" id="cd11378">
    <property type="entry name" value="DUF296"/>
    <property type="match status" value="1"/>
</dbReference>
<dbReference type="Pfam" id="PF03479">
    <property type="entry name" value="PCC"/>
    <property type="match status" value="1"/>
</dbReference>
<dbReference type="InterPro" id="IPR025707">
    <property type="entry name" value="DNA_bp_PD1"/>
</dbReference>